<evidence type="ECO:0000313" key="2">
    <source>
        <dbReference type="EMBL" id="CAD9672245.1"/>
    </source>
</evidence>
<dbReference type="EMBL" id="HBHI01014181">
    <property type="protein sequence ID" value="CAD9672245.1"/>
    <property type="molecule type" value="Transcribed_RNA"/>
</dbReference>
<sequence>MVSNETSSRWAQMISSIIVLLLIAKSTCVAQECKSSLMTEAFAQFRAFRNENKADANLKWSDTQLKDTVKGGFKITCQIRPIEKTTLISTEAVITDADVSDVEAAFVDHYDLDEDSKDYKMVEKKENSAIHYSRYAVPIPFVADRDILLETTVEEVSDGRFVFSRDTVHADKPETRKIVRMKYWNGAFLQQDGNDVKLTSFEYANAGHTLLNGFDAASSIDELEMVIQKMKK</sequence>
<dbReference type="Gene3D" id="3.30.530.20">
    <property type="match status" value="1"/>
</dbReference>
<evidence type="ECO:0008006" key="3">
    <source>
        <dbReference type="Google" id="ProtNLM"/>
    </source>
</evidence>
<name>A0A7S2RIL8_9STRA</name>
<evidence type="ECO:0000256" key="1">
    <source>
        <dbReference type="SAM" id="SignalP"/>
    </source>
</evidence>
<protein>
    <recommendedName>
        <fullName evidence="3">START domain-containing protein</fullName>
    </recommendedName>
</protein>
<gene>
    <name evidence="2" type="ORF">EANT1437_LOCUS7272</name>
</gene>
<reference evidence="2" key="1">
    <citation type="submission" date="2021-01" db="EMBL/GenBank/DDBJ databases">
        <authorList>
            <person name="Corre E."/>
            <person name="Pelletier E."/>
            <person name="Niang G."/>
            <person name="Scheremetjew M."/>
            <person name="Finn R."/>
            <person name="Kale V."/>
            <person name="Holt S."/>
            <person name="Cochrane G."/>
            <person name="Meng A."/>
            <person name="Brown T."/>
            <person name="Cohen L."/>
        </authorList>
    </citation>
    <scope>NUCLEOTIDE SEQUENCE</scope>
    <source>
        <strain evidence="2">CCMP1452</strain>
    </source>
</reference>
<dbReference type="InterPro" id="IPR023393">
    <property type="entry name" value="START-like_dom_sf"/>
</dbReference>
<accession>A0A7S2RIL8</accession>
<feature type="chain" id="PRO_5030682496" description="START domain-containing protein" evidence="1">
    <location>
        <begin position="31"/>
        <end position="232"/>
    </location>
</feature>
<keyword evidence="1" id="KW-0732">Signal</keyword>
<proteinExistence type="predicted"/>
<dbReference type="SUPFAM" id="SSF55961">
    <property type="entry name" value="Bet v1-like"/>
    <property type="match status" value="1"/>
</dbReference>
<feature type="signal peptide" evidence="1">
    <location>
        <begin position="1"/>
        <end position="30"/>
    </location>
</feature>
<organism evidence="2">
    <name type="scientific">Eucampia antarctica</name>
    <dbReference type="NCBI Taxonomy" id="49252"/>
    <lineage>
        <taxon>Eukaryota</taxon>
        <taxon>Sar</taxon>
        <taxon>Stramenopiles</taxon>
        <taxon>Ochrophyta</taxon>
        <taxon>Bacillariophyta</taxon>
        <taxon>Mediophyceae</taxon>
        <taxon>Biddulphiophycidae</taxon>
        <taxon>Hemiaulales</taxon>
        <taxon>Hemiaulaceae</taxon>
        <taxon>Eucampia</taxon>
    </lineage>
</organism>
<dbReference type="AlphaFoldDB" id="A0A7S2RIL8"/>